<keyword evidence="2" id="KW-0238">DNA-binding</keyword>
<dbReference type="InterPro" id="IPR050204">
    <property type="entry name" value="AraC_XylS_family_regulators"/>
</dbReference>
<keyword evidence="3" id="KW-0804">Transcription</keyword>
<dbReference type="InterPro" id="IPR009057">
    <property type="entry name" value="Homeodomain-like_sf"/>
</dbReference>
<evidence type="ECO:0000256" key="1">
    <source>
        <dbReference type="ARBA" id="ARBA00023015"/>
    </source>
</evidence>
<comment type="caution">
    <text evidence="5">The sequence shown here is derived from an EMBL/GenBank/DDBJ whole genome shotgun (WGS) entry which is preliminary data.</text>
</comment>
<dbReference type="PANTHER" id="PTHR46796">
    <property type="entry name" value="HTH-TYPE TRANSCRIPTIONAL ACTIVATOR RHAS-RELATED"/>
    <property type="match status" value="1"/>
</dbReference>
<protein>
    <submittedName>
        <fullName evidence="5">Helix-turn-helix transcriptional regulator</fullName>
    </submittedName>
</protein>
<feature type="domain" description="HTH araC/xylS-type" evidence="4">
    <location>
        <begin position="165"/>
        <end position="264"/>
    </location>
</feature>
<evidence type="ECO:0000256" key="3">
    <source>
        <dbReference type="ARBA" id="ARBA00023163"/>
    </source>
</evidence>
<sequence length="274" mass="29726">MPQLTRSPVSPRLRLFVQTMWASAPDAGVATPRSMREHVLPTGATHLVFRLSGPPLRIFDGMEDRLGHAIGQALVGGARASHYLRDVSTPSASVGALLRPGAALLLLGAPEHELAGRHTLLDDLWRAQAAFAHERLLAAASLSDQLDVFEQLLLDRLGESTHSLDPAVAQAMLPLRHGTLPVRALAERAGCSHRHFIDLFRRATGLAPKTYARVQRLDRVLALAVDPRQTWSQIALAAGYSDQAHLSREFGALTGLSPQAWRIAAPSAPRHVPR</sequence>
<dbReference type="Gene3D" id="1.10.10.60">
    <property type="entry name" value="Homeodomain-like"/>
    <property type="match status" value="1"/>
</dbReference>
<accession>A0ABT7N863</accession>
<name>A0ABT7N863_9BURK</name>
<organism evidence="5 6">
    <name type="scientific">Variovorax dokdonensis</name>
    <dbReference type="NCBI Taxonomy" id="344883"/>
    <lineage>
        <taxon>Bacteria</taxon>
        <taxon>Pseudomonadati</taxon>
        <taxon>Pseudomonadota</taxon>
        <taxon>Betaproteobacteria</taxon>
        <taxon>Burkholderiales</taxon>
        <taxon>Comamonadaceae</taxon>
        <taxon>Variovorax</taxon>
    </lineage>
</organism>
<evidence type="ECO:0000313" key="6">
    <source>
        <dbReference type="Proteomes" id="UP001174908"/>
    </source>
</evidence>
<dbReference type="Pfam" id="PF12833">
    <property type="entry name" value="HTH_18"/>
    <property type="match status" value="1"/>
</dbReference>
<evidence type="ECO:0000256" key="2">
    <source>
        <dbReference type="ARBA" id="ARBA00023125"/>
    </source>
</evidence>
<dbReference type="Proteomes" id="UP001174908">
    <property type="component" value="Unassembled WGS sequence"/>
</dbReference>
<dbReference type="SMART" id="SM00342">
    <property type="entry name" value="HTH_ARAC"/>
    <property type="match status" value="1"/>
</dbReference>
<dbReference type="PROSITE" id="PS01124">
    <property type="entry name" value="HTH_ARAC_FAMILY_2"/>
    <property type="match status" value="1"/>
</dbReference>
<reference evidence="5" key="1">
    <citation type="submission" date="2023-06" db="EMBL/GenBank/DDBJ databases">
        <authorList>
            <person name="Jiang Y."/>
            <person name="Liu Q."/>
        </authorList>
    </citation>
    <scope>NUCLEOTIDE SEQUENCE</scope>
    <source>
        <strain evidence="5">CGMCC 1.12089</strain>
    </source>
</reference>
<dbReference type="SUPFAM" id="SSF46689">
    <property type="entry name" value="Homeodomain-like"/>
    <property type="match status" value="2"/>
</dbReference>
<dbReference type="RefSeq" id="WP_286659179.1">
    <property type="nucleotide sequence ID" value="NZ_JASZYV010000001.1"/>
</dbReference>
<keyword evidence="1" id="KW-0805">Transcription regulation</keyword>
<proteinExistence type="predicted"/>
<evidence type="ECO:0000313" key="5">
    <source>
        <dbReference type="EMBL" id="MDM0044117.1"/>
    </source>
</evidence>
<keyword evidence="6" id="KW-1185">Reference proteome</keyword>
<dbReference type="PANTHER" id="PTHR46796:SF15">
    <property type="entry name" value="BLL1074 PROTEIN"/>
    <property type="match status" value="1"/>
</dbReference>
<dbReference type="Pfam" id="PF20240">
    <property type="entry name" value="DUF6597"/>
    <property type="match status" value="1"/>
</dbReference>
<dbReference type="InterPro" id="IPR018060">
    <property type="entry name" value="HTH_AraC"/>
</dbReference>
<dbReference type="EMBL" id="JASZYV010000001">
    <property type="protein sequence ID" value="MDM0044117.1"/>
    <property type="molecule type" value="Genomic_DNA"/>
</dbReference>
<evidence type="ECO:0000259" key="4">
    <source>
        <dbReference type="PROSITE" id="PS01124"/>
    </source>
</evidence>
<dbReference type="InterPro" id="IPR046532">
    <property type="entry name" value="DUF6597"/>
</dbReference>
<gene>
    <name evidence="5" type="ORF">QTH91_06460</name>
</gene>